<dbReference type="InParanoid" id="C1FEY9"/>
<comment type="catalytic activity">
    <reaction evidence="12">
        <text>NAD(+) + NADPH + H(+)(in) = NADH + NADP(+) + H(+)(out)</text>
        <dbReference type="Rhea" id="RHEA:47992"/>
        <dbReference type="ChEBI" id="CHEBI:15378"/>
        <dbReference type="ChEBI" id="CHEBI:57540"/>
        <dbReference type="ChEBI" id="CHEBI:57783"/>
        <dbReference type="ChEBI" id="CHEBI:57945"/>
        <dbReference type="ChEBI" id="CHEBI:58349"/>
        <dbReference type="EC" id="7.1.1.1"/>
    </reaction>
</comment>
<feature type="transmembrane region" description="Helical" evidence="14">
    <location>
        <begin position="800"/>
        <end position="821"/>
    </location>
</feature>
<feature type="transmembrane region" description="Helical" evidence="14">
    <location>
        <begin position="559"/>
        <end position="583"/>
    </location>
</feature>
<dbReference type="KEGG" id="mis:MICPUN_55617"/>
<keyword evidence="5 14" id="KW-0812">Transmembrane</keyword>
<keyword evidence="10" id="KW-0520">NAD</keyword>
<dbReference type="eggNOG" id="ENOG502QQ0A">
    <property type="taxonomic scope" value="Eukaryota"/>
</dbReference>
<name>C1FEY9_MICCC</name>
<keyword evidence="4" id="KW-0997">Cell inner membrane</keyword>
<evidence type="ECO:0000256" key="6">
    <source>
        <dbReference type="ARBA" id="ARBA00022741"/>
    </source>
</evidence>
<dbReference type="InterPro" id="IPR034300">
    <property type="entry name" value="PNTB-like"/>
</dbReference>
<evidence type="ECO:0000256" key="9">
    <source>
        <dbReference type="ARBA" id="ARBA00022989"/>
    </source>
</evidence>
<feature type="transmembrane region" description="Helical" evidence="14">
    <location>
        <begin position="681"/>
        <end position="701"/>
    </location>
</feature>
<evidence type="ECO:0000259" key="15">
    <source>
        <dbReference type="SMART" id="SM01002"/>
    </source>
</evidence>
<feature type="domain" description="Alanine dehydrogenase/pyridine nucleotide transhydrogenase N-terminal" evidence="16">
    <location>
        <begin position="113"/>
        <end position="246"/>
    </location>
</feature>
<dbReference type="EMBL" id="CP001574">
    <property type="protein sequence ID" value="ACO69036.1"/>
    <property type="molecule type" value="Genomic_DNA"/>
</dbReference>
<accession>C1FEY9</accession>
<evidence type="ECO:0000256" key="13">
    <source>
        <dbReference type="SAM" id="MobiDB-lite"/>
    </source>
</evidence>
<comment type="subcellular location">
    <subcellularLocation>
        <location evidence="1">Cell inner membrane</location>
        <topology evidence="1">Multi-pass membrane protein</topology>
    </subcellularLocation>
</comment>
<organism evidence="17 18">
    <name type="scientific">Micromonas commoda (strain RCC299 / NOUM17 / CCMP2709)</name>
    <name type="common">Picoplanktonic green alga</name>
    <dbReference type="NCBI Taxonomy" id="296587"/>
    <lineage>
        <taxon>Eukaryota</taxon>
        <taxon>Viridiplantae</taxon>
        <taxon>Chlorophyta</taxon>
        <taxon>Mamiellophyceae</taxon>
        <taxon>Mamiellales</taxon>
        <taxon>Mamiellaceae</taxon>
        <taxon>Micromonas</taxon>
    </lineage>
</organism>
<dbReference type="GO" id="GO:0050661">
    <property type="term" value="F:NADP binding"/>
    <property type="evidence" value="ECO:0007669"/>
    <property type="project" value="TreeGrafter"/>
</dbReference>
<evidence type="ECO:0000256" key="3">
    <source>
        <dbReference type="ARBA" id="ARBA00022475"/>
    </source>
</evidence>
<proteinExistence type="predicted"/>
<dbReference type="Proteomes" id="UP000002009">
    <property type="component" value="Chromosome 1"/>
</dbReference>
<feature type="transmembrane region" description="Helical" evidence="14">
    <location>
        <begin position="870"/>
        <end position="892"/>
    </location>
</feature>
<keyword evidence="9 14" id="KW-1133">Transmembrane helix</keyword>
<evidence type="ECO:0000256" key="12">
    <source>
        <dbReference type="ARBA" id="ARBA00048202"/>
    </source>
</evidence>
<dbReference type="Pfam" id="PF02233">
    <property type="entry name" value="PNTB"/>
    <property type="match status" value="1"/>
</dbReference>
<dbReference type="RefSeq" id="XP_002507778.1">
    <property type="nucleotide sequence ID" value="XM_002507732.1"/>
</dbReference>
<feature type="transmembrane region" description="Helical" evidence="14">
    <location>
        <begin position="842"/>
        <end position="864"/>
    </location>
</feature>
<dbReference type="PANTHER" id="PTHR10160:SF19">
    <property type="entry name" value="PROTON-TRANSLOCATING NAD(P)(+) TRANSHYDROGENASE"/>
    <property type="match status" value="1"/>
</dbReference>
<keyword evidence="11 14" id="KW-0472">Membrane</keyword>
<dbReference type="SUPFAM" id="SSF52467">
    <property type="entry name" value="DHS-like NAD/FAD-binding domain"/>
    <property type="match status" value="1"/>
</dbReference>
<evidence type="ECO:0000256" key="2">
    <source>
        <dbReference type="ARBA" id="ARBA00012943"/>
    </source>
</evidence>
<evidence type="ECO:0000256" key="11">
    <source>
        <dbReference type="ARBA" id="ARBA00023136"/>
    </source>
</evidence>
<dbReference type="NCBIfam" id="NF006942">
    <property type="entry name" value="PRK09424.1"/>
    <property type="match status" value="1"/>
</dbReference>
<feature type="transmembrane region" description="Helical" evidence="14">
    <location>
        <begin position="713"/>
        <end position="731"/>
    </location>
</feature>
<dbReference type="STRING" id="296587.C1FEY9"/>
<feature type="transmembrane region" description="Helical" evidence="14">
    <location>
        <begin position="536"/>
        <end position="553"/>
    </location>
</feature>
<dbReference type="EC" id="7.1.1.1" evidence="2"/>
<feature type="transmembrane region" description="Helical" evidence="14">
    <location>
        <begin position="616"/>
        <end position="636"/>
    </location>
</feature>
<evidence type="ECO:0000256" key="7">
    <source>
        <dbReference type="ARBA" id="ARBA00022857"/>
    </source>
</evidence>
<protein>
    <recommendedName>
        <fullName evidence="2">proton-translocating NAD(P)(+) transhydrogenase</fullName>
        <ecNumber evidence="2">7.1.1.1</ecNumber>
    </recommendedName>
</protein>
<dbReference type="Gene3D" id="3.40.50.1220">
    <property type="entry name" value="TPP-binding domain"/>
    <property type="match status" value="1"/>
</dbReference>
<dbReference type="Pfam" id="PF12769">
    <property type="entry name" value="PNTB_4TM"/>
    <property type="match status" value="1"/>
</dbReference>
<dbReference type="Pfam" id="PF05222">
    <property type="entry name" value="AlaDh_PNT_N"/>
    <property type="match status" value="1"/>
</dbReference>
<keyword evidence="6" id="KW-0547">Nucleotide-binding</keyword>
<evidence type="ECO:0000256" key="5">
    <source>
        <dbReference type="ARBA" id="ARBA00022692"/>
    </source>
</evidence>
<dbReference type="GO" id="GO:0005886">
    <property type="term" value="C:plasma membrane"/>
    <property type="evidence" value="ECO:0007669"/>
    <property type="project" value="UniProtKB-SubCell"/>
</dbReference>
<dbReference type="InterPro" id="IPR007698">
    <property type="entry name" value="AlaDH/PNT_NAD(H)-bd"/>
</dbReference>
<feature type="transmembrane region" description="Helical" evidence="14">
    <location>
        <begin position="767"/>
        <end position="788"/>
    </location>
</feature>
<feature type="domain" description="Alanine dehydrogenase/pyridine nucleotide transhydrogenase NAD(H)-binding" evidence="15">
    <location>
        <begin position="255"/>
        <end position="420"/>
    </location>
</feature>
<dbReference type="AlphaFoldDB" id="C1FEY9"/>
<dbReference type="SUPFAM" id="SSF52283">
    <property type="entry name" value="Formate/glycerate dehydrogenase catalytic domain-like"/>
    <property type="match status" value="1"/>
</dbReference>
<evidence type="ECO:0000256" key="14">
    <source>
        <dbReference type="SAM" id="Phobius"/>
    </source>
</evidence>
<dbReference type="Pfam" id="PF01262">
    <property type="entry name" value="AlaDh_PNT_C"/>
    <property type="match status" value="1"/>
</dbReference>
<keyword evidence="18" id="KW-1185">Reference proteome</keyword>
<dbReference type="InterPro" id="IPR029035">
    <property type="entry name" value="DHS-like_NAD/FAD-binding_dom"/>
</dbReference>
<dbReference type="GO" id="GO:0008750">
    <property type="term" value="F:proton-translocating NAD(P)+ transhydrogenase activity"/>
    <property type="evidence" value="ECO:0007669"/>
    <property type="project" value="UniProtKB-EC"/>
</dbReference>
<reference evidence="17 18" key="1">
    <citation type="journal article" date="2009" name="Science">
        <title>Green evolution and dynamic adaptations revealed by genomes of the marine picoeukaryotes Micromonas.</title>
        <authorList>
            <person name="Worden A.Z."/>
            <person name="Lee J.H."/>
            <person name="Mock T."/>
            <person name="Rouze P."/>
            <person name="Simmons M.P."/>
            <person name="Aerts A.L."/>
            <person name="Allen A.E."/>
            <person name="Cuvelier M.L."/>
            <person name="Derelle E."/>
            <person name="Everett M.V."/>
            <person name="Foulon E."/>
            <person name="Grimwood J."/>
            <person name="Gundlach H."/>
            <person name="Henrissat B."/>
            <person name="Napoli C."/>
            <person name="McDonald S.M."/>
            <person name="Parker M.S."/>
            <person name="Rombauts S."/>
            <person name="Salamov A."/>
            <person name="Von Dassow P."/>
            <person name="Badger J.H."/>
            <person name="Coutinho P.M."/>
            <person name="Demir E."/>
            <person name="Dubchak I."/>
            <person name="Gentemann C."/>
            <person name="Eikrem W."/>
            <person name="Gready J.E."/>
            <person name="John U."/>
            <person name="Lanier W."/>
            <person name="Lindquist E.A."/>
            <person name="Lucas S."/>
            <person name="Mayer K.F."/>
            <person name="Moreau H."/>
            <person name="Not F."/>
            <person name="Otillar R."/>
            <person name="Panaud O."/>
            <person name="Pangilinan J."/>
            <person name="Paulsen I."/>
            <person name="Piegu B."/>
            <person name="Poliakov A."/>
            <person name="Robbens S."/>
            <person name="Schmutz J."/>
            <person name="Toulza E."/>
            <person name="Wyss T."/>
            <person name="Zelensky A."/>
            <person name="Zhou K."/>
            <person name="Armbrust E.V."/>
            <person name="Bhattacharya D."/>
            <person name="Goodenough U.W."/>
            <person name="Van de Peer Y."/>
            <person name="Grigoriev I.V."/>
        </authorList>
    </citation>
    <scope>NUCLEOTIDE SEQUENCE [LARGE SCALE GENOMIC DNA]</scope>
    <source>
        <strain evidence="18">RCC299 / NOUM17</strain>
    </source>
</reference>
<keyword evidence="8" id="KW-1278">Translocase</keyword>
<dbReference type="FunFam" id="3.40.50.720:FF:000028">
    <property type="entry name" value="NAD(P) transhydrogenase subunit alpha"/>
    <property type="match status" value="1"/>
</dbReference>
<keyword evidence="7" id="KW-0521">NADP</keyword>
<evidence type="ECO:0000256" key="10">
    <source>
        <dbReference type="ARBA" id="ARBA00023027"/>
    </source>
</evidence>
<evidence type="ECO:0000313" key="18">
    <source>
        <dbReference type="Proteomes" id="UP000002009"/>
    </source>
</evidence>
<dbReference type="OrthoDB" id="37244at2759"/>
<evidence type="ECO:0000259" key="16">
    <source>
        <dbReference type="SMART" id="SM01003"/>
    </source>
</evidence>
<gene>
    <name evidence="17" type="ORF">MICPUN_55617</name>
</gene>
<feature type="transmembrane region" description="Helical" evidence="14">
    <location>
        <begin position="657"/>
        <end position="675"/>
    </location>
</feature>
<dbReference type="GeneID" id="8250697"/>
<dbReference type="SMART" id="SM01002">
    <property type="entry name" value="AlaDh_PNT_C"/>
    <property type="match status" value="1"/>
</dbReference>
<dbReference type="Gene3D" id="3.40.50.720">
    <property type="entry name" value="NAD(P)-binding Rossmann-like Domain"/>
    <property type="match status" value="2"/>
</dbReference>
<evidence type="ECO:0000256" key="8">
    <source>
        <dbReference type="ARBA" id="ARBA00022967"/>
    </source>
</evidence>
<evidence type="ECO:0000313" key="17">
    <source>
        <dbReference type="EMBL" id="ACO69036.1"/>
    </source>
</evidence>
<dbReference type="SUPFAM" id="SSF51735">
    <property type="entry name" value="NAD(P)-binding Rossmann-fold domains"/>
    <property type="match status" value="1"/>
</dbReference>
<sequence>MSAQVAVTFSAPSWAAGRVAPRAAHPRAWFLPARRSRQLFASRGKTPPIRKHGLPSPAVRSSVAVVAVDGRGARPGYATFRGGRTGSVSFKAIAAPDEPAILPGRAYETMTVGIPKESTKGERRVAMAPETCGKLVKAGFKVVVEKGAGIESEYSDDDYVKEGCSIVNDAWKDTTVVAKIRPPSRAEQSKLSDGQILFSNIYPRQDEALVESLRARGVTTFGLDCVPRTISRAQAFDTLSSMANISGYRAIVEAANAFPRFFAGQFTMAGNVPPAKVLVVGAGVAGLAAIQTAKNMGAIVRAFDVRAAAREQVESMGAEFLEVSIDESGDGDGGYAKEMSPEFIAAEMALFAQQCEECDIVVTTALIPGRPAPKLIKKEMVEKMRPGSVTVDLAAEAGGNVETTEPGKVVRTKNGVTCIGYTDLPGRCAAQSSTLFGNNVANFILSMGDSKQGRFEIRHDDEAVRGALVTQDFQVMFPPPPPPAKPNSNQNQNNIVAKGQSDLSGAEGADQGAEGSTDQNEDARPPPAWLGDAKSALIFGTFLALMCVIGAAGPPAEAVSIVSTFSLACIVGYFAVTGVTAALHSPLMSVTNAISGMTAVGALELMRGGLAPAGTAATFAAAAVAMSAVNIAGGFLMTGRMLDMFKRPDDPPSYSKLLMVPVAITMAYYLPNAAAGVATGALHETIALASALCCIGAISMLSSQASARTGNALGGAGVALGLAATAGPRLATASSGLLSQAALALGAGGVCGLVIAARCAITDLPQLVAAFHSLVGLAATITSIAAYMSHPAATGAAHLGAAWFGVLIGAVTFTGSIVAFAKLQGLVPSKEVSLPGKSAWNTAALLGALYCGKVFFTAATLGAVGDASCALYGVAAFGAFLGAHATLAVGGGDTPVVITVLNSSSGWALCAEGFVLGSQLLTVVGALIGASGAILSQIMCVAMNRSIVGVLLGIKGTLKGAKKPGVGVGGAMLCDAERGECIVSDSETAAKDLFDAKTVLIVPGYGLAVSKAQYAMADLIKMLRDAGKEVVVAVHPVAGRMPGQLNVLLAEAGVPYDIVKEMEEIEGDEGRFDVSLVVGANDTVNPAAVMDPDSELAGMPVIQVWRSHKVLVLKRSLAGGYADVDNPLFFNENTNMVLGDAKATVDEMYAKLKNLV</sequence>
<evidence type="ECO:0000256" key="1">
    <source>
        <dbReference type="ARBA" id="ARBA00004429"/>
    </source>
</evidence>
<feature type="transmembrane region" description="Helical" evidence="14">
    <location>
        <begin position="737"/>
        <end position="755"/>
    </location>
</feature>
<feature type="transmembrane region" description="Helical" evidence="14">
    <location>
        <begin position="904"/>
        <end position="928"/>
    </location>
</feature>
<evidence type="ECO:0000256" key="4">
    <source>
        <dbReference type="ARBA" id="ARBA00022519"/>
    </source>
</evidence>
<dbReference type="InterPro" id="IPR036291">
    <property type="entry name" value="NAD(P)-bd_dom_sf"/>
</dbReference>
<dbReference type="GO" id="GO:0005743">
    <property type="term" value="C:mitochondrial inner membrane"/>
    <property type="evidence" value="ECO:0007669"/>
    <property type="project" value="TreeGrafter"/>
</dbReference>
<dbReference type="PANTHER" id="PTHR10160">
    <property type="entry name" value="NAD(P) TRANSHYDROGENASE"/>
    <property type="match status" value="1"/>
</dbReference>
<dbReference type="SMART" id="SM01003">
    <property type="entry name" value="AlaDh_PNT_N"/>
    <property type="match status" value="1"/>
</dbReference>
<dbReference type="InterPro" id="IPR026255">
    <property type="entry name" value="NADP_transhyd_a"/>
</dbReference>
<dbReference type="InterPro" id="IPR024605">
    <property type="entry name" value="NADP_transhyd_a_C"/>
</dbReference>
<dbReference type="CDD" id="cd05304">
    <property type="entry name" value="Rubrum_tdh"/>
    <property type="match status" value="1"/>
</dbReference>
<dbReference type="NCBIfam" id="TIGR00561">
    <property type="entry name" value="pntA"/>
    <property type="match status" value="1"/>
</dbReference>
<dbReference type="InterPro" id="IPR007886">
    <property type="entry name" value="AlaDH/PNT_N"/>
</dbReference>
<dbReference type="OMA" id="EQCREVD"/>
<dbReference type="GO" id="GO:0006740">
    <property type="term" value="P:NADPH regeneration"/>
    <property type="evidence" value="ECO:0007669"/>
    <property type="project" value="TreeGrafter"/>
</dbReference>
<feature type="region of interest" description="Disordered" evidence="13">
    <location>
        <begin position="474"/>
        <end position="527"/>
    </location>
</feature>
<keyword evidence="3" id="KW-1003">Cell membrane</keyword>